<feature type="compositionally biased region" description="Polar residues" evidence="1">
    <location>
        <begin position="21"/>
        <end position="36"/>
    </location>
</feature>
<comment type="caution">
    <text evidence="2">The sequence shown here is derived from an EMBL/GenBank/DDBJ whole genome shotgun (WGS) entry which is preliminary data.</text>
</comment>
<keyword evidence="3" id="KW-1185">Reference proteome</keyword>
<reference evidence="2 3" key="2">
    <citation type="submission" date="2020-05" db="EMBL/GenBank/DDBJ databases">
        <title>Identification and distribution of gene clusters putatively required for synthesis of sphingolipid metabolism inhibitors in phylogenetically diverse species of the filamentous fungus Fusarium.</title>
        <authorList>
            <person name="Kim H.-S."/>
            <person name="Busman M."/>
            <person name="Brown D.W."/>
            <person name="Divon H."/>
            <person name="Uhlig S."/>
            <person name="Proctor R.H."/>
        </authorList>
    </citation>
    <scope>NUCLEOTIDE SEQUENCE [LARGE SCALE GENOMIC DNA]</scope>
    <source>
        <strain evidence="2 3">NRRL 25331</strain>
    </source>
</reference>
<name>A0A8H5TQB3_FUSCI</name>
<evidence type="ECO:0000313" key="3">
    <source>
        <dbReference type="Proteomes" id="UP000572754"/>
    </source>
</evidence>
<reference evidence="3" key="1">
    <citation type="journal article" date="2020" name="BMC Genomics">
        <title>Correction to: Identification and distribution of gene clusters required for synthesis of sphingolipid metabolism inhibitors in diverse species of the filamentous fungus Fusarium.</title>
        <authorList>
            <person name="Kim H.S."/>
            <person name="Lohmar J.M."/>
            <person name="Busman M."/>
            <person name="Brown D.W."/>
            <person name="Naumann T.A."/>
            <person name="Divon H.H."/>
            <person name="Lysoe E."/>
            <person name="Uhlig S."/>
            <person name="Proctor R.H."/>
        </authorList>
    </citation>
    <scope>NUCLEOTIDE SEQUENCE [LARGE SCALE GENOMIC DNA]</scope>
    <source>
        <strain evidence="3">NRRL 25331</strain>
    </source>
</reference>
<evidence type="ECO:0000256" key="1">
    <source>
        <dbReference type="SAM" id="MobiDB-lite"/>
    </source>
</evidence>
<dbReference type="Proteomes" id="UP000572754">
    <property type="component" value="Unassembled WGS sequence"/>
</dbReference>
<dbReference type="AlphaFoldDB" id="A0A8H5TQB3"/>
<proteinExistence type="predicted"/>
<dbReference type="EMBL" id="JAAQPE010000262">
    <property type="protein sequence ID" value="KAF5673543.1"/>
    <property type="molecule type" value="Genomic_DNA"/>
</dbReference>
<feature type="region of interest" description="Disordered" evidence="1">
    <location>
        <begin position="1"/>
        <end position="50"/>
    </location>
</feature>
<sequence>MAEHVEQSPGSSPPRAPSLDKSPTASRKVTPTQSEATPLPSPPESLERARPAGVALPEVLVEVLREWNPRPFDPDFYKTVPLSRDEYKSAREVIEKTFRRFDYDPFKGKITIRMNSPIHDRFAGLVNSAVTVKLIKLRDGDSPTANFARSIMPFLSARNELDNRKRPALPVQDPEKKEHKLPDLQFCHKMANHSGTVVEIAYSQPAKELKKLAVKYIGGTLGQIQNVIGFDLNTHKESTVSLDVHQVLEEVPFRSADREPLNQDSELPLFLHDMTTDKSLLEGVDNLSISLLFKDLCVFLDEVENHHELCCEPKKKRLINGLPIKSMPPSSSPEEELASEDERVFAEQEEAEQKKATRSDCSFSRPVGEDIKGSPSVTTRSSSKRRAPANTGENLPVPKRRRGRE</sequence>
<accession>A0A8H5TQB3</accession>
<feature type="compositionally biased region" description="Basic and acidic residues" evidence="1">
    <location>
        <begin position="340"/>
        <end position="358"/>
    </location>
</feature>
<evidence type="ECO:0000313" key="2">
    <source>
        <dbReference type="EMBL" id="KAF5673543.1"/>
    </source>
</evidence>
<organism evidence="2 3">
    <name type="scientific">Fusarium circinatum</name>
    <name type="common">Pitch canker fungus</name>
    <name type="synonym">Gibberella circinata</name>
    <dbReference type="NCBI Taxonomy" id="48490"/>
    <lineage>
        <taxon>Eukaryota</taxon>
        <taxon>Fungi</taxon>
        <taxon>Dikarya</taxon>
        <taxon>Ascomycota</taxon>
        <taxon>Pezizomycotina</taxon>
        <taxon>Sordariomycetes</taxon>
        <taxon>Hypocreomycetidae</taxon>
        <taxon>Hypocreales</taxon>
        <taxon>Nectriaceae</taxon>
        <taxon>Fusarium</taxon>
        <taxon>Fusarium fujikuroi species complex</taxon>
    </lineage>
</organism>
<gene>
    <name evidence="2" type="ORF">FCIRC_8006</name>
</gene>
<feature type="region of interest" description="Disordered" evidence="1">
    <location>
        <begin position="321"/>
        <end position="405"/>
    </location>
</feature>
<protein>
    <submittedName>
        <fullName evidence="2">Uncharacterized protein</fullName>
    </submittedName>
</protein>